<feature type="non-terminal residue" evidence="1">
    <location>
        <position position="1"/>
    </location>
</feature>
<name>A0ACA9N910_9GLOM</name>
<evidence type="ECO:0000313" key="2">
    <source>
        <dbReference type="Proteomes" id="UP000789525"/>
    </source>
</evidence>
<comment type="caution">
    <text evidence="1">The sequence shown here is derived from an EMBL/GenBank/DDBJ whole genome shotgun (WGS) entry which is preliminary data.</text>
</comment>
<dbReference type="EMBL" id="CAJVPT010019066">
    <property type="protein sequence ID" value="CAG8638961.1"/>
    <property type="molecule type" value="Genomic_DNA"/>
</dbReference>
<proteinExistence type="predicted"/>
<sequence length="241" mass="27200">FDDVRAYKAKLQKIAICIQDSFGMIQTISGKLLQPKEKEMANILPSPWLLTVALQSLEAELCDLEVAKFLDKLEEGTPWDQLKHTDLIGSPTSAINVLHERLDAARKQDRMAILQSQHECLKQVETLLRQRILPAALLLYSGLTKLRVFVTRIHAQCELLLEELQEFSTIFQIDDNQSRLDADDHLLIQLSDLLQVEAGELNVHFVDKTEMDTEEDGSLSQEAVLDKLKELMKGSANVPLG</sequence>
<reference evidence="1" key="1">
    <citation type="submission" date="2021-06" db="EMBL/GenBank/DDBJ databases">
        <authorList>
            <person name="Kallberg Y."/>
            <person name="Tangrot J."/>
            <person name="Rosling A."/>
        </authorList>
    </citation>
    <scope>NUCLEOTIDE SEQUENCE</scope>
    <source>
        <strain evidence="1">CL356</strain>
    </source>
</reference>
<protein>
    <submittedName>
        <fullName evidence="1">5457_t:CDS:1</fullName>
    </submittedName>
</protein>
<evidence type="ECO:0000313" key="1">
    <source>
        <dbReference type="EMBL" id="CAG8638961.1"/>
    </source>
</evidence>
<accession>A0ACA9N910</accession>
<keyword evidence="2" id="KW-1185">Reference proteome</keyword>
<organism evidence="1 2">
    <name type="scientific">Acaulospora colombiana</name>
    <dbReference type="NCBI Taxonomy" id="27376"/>
    <lineage>
        <taxon>Eukaryota</taxon>
        <taxon>Fungi</taxon>
        <taxon>Fungi incertae sedis</taxon>
        <taxon>Mucoromycota</taxon>
        <taxon>Glomeromycotina</taxon>
        <taxon>Glomeromycetes</taxon>
        <taxon>Diversisporales</taxon>
        <taxon>Acaulosporaceae</taxon>
        <taxon>Acaulospora</taxon>
    </lineage>
</organism>
<dbReference type="Proteomes" id="UP000789525">
    <property type="component" value="Unassembled WGS sequence"/>
</dbReference>
<gene>
    <name evidence="1" type="ORF">ACOLOM_LOCUS7874</name>
</gene>